<dbReference type="PANTHER" id="PTHR13754">
    <property type="entry name" value="METALLO-BETA-LACTAMASE SUPERFAMILY PROTEIN"/>
    <property type="match status" value="1"/>
</dbReference>
<accession>A0A2P2BU97</accession>
<dbReference type="RefSeq" id="WP_242977275.1">
    <property type="nucleotide sequence ID" value="NZ_LN650648.1"/>
</dbReference>
<dbReference type="InterPro" id="IPR052926">
    <property type="entry name" value="Metallo-beta-lactamase_dom"/>
</dbReference>
<sequence>MIITTLVENTTISKEYKKKHGLCLHIKTREHSILFDVGPDDTFIKNARKLNIDISDVDIVIISHGLYFDNEVCKILCRARC</sequence>
<keyword evidence="2" id="KW-1185">Reference proteome</keyword>
<dbReference type="Gene3D" id="3.60.15.10">
    <property type="entry name" value="Ribonuclease Z/Hydroxyacylglutathione hydrolase-like"/>
    <property type="match status" value="1"/>
</dbReference>
<dbReference type="PANTHER" id="PTHR13754:SF13">
    <property type="entry name" value="METALLO-BETA-LACTAMASE SUPERFAMILY PROTEIN (AFU_ORTHOLOGUE AFUA_3G07630)"/>
    <property type="match status" value="1"/>
</dbReference>
<dbReference type="KEGG" id="rhom:FRIFI_1014"/>
<dbReference type="AlphaFoldDB" id="A0A2P2BU97"/>
<dbReference type="EMBL" id="LN650648">
    <property type="protein sequence ID" value="CEI72554.1"/>
    <property type="molecule type" value="Genomic_DNA"/>
</dbReference>
<organism evidence="1 2">
    <name type="scientific">Romboutsia hominis</name>
    <dbReference type="NCBI Taxonomy" id="1507512"/>
    <lineage>
        <taxon>Bacteria</taxon>
        <taxon>Bacillati</taxon>
        <taxon>Bacillota</taxon>
        <taxon>Clostridia</taxon>
        <taxon>Peptostreptococcales</taxon>
        <taxon>Peptostreptococcaceae</taxon>
        <taxon>Romboutsia</taxon>
    </lineage>
</organism>
<protein>
    <submittedName>
        <fullName evidence="1">Beta-lactamase-like</fullName>
    </submittedName>
</protein>
<dbReference type="SUPFAM" id="SSF56281">
    <property type="entry name" value="Metallo-hydrolase/oxidoreductase"/>
    <property type="match status" value="1"/>
</dbReference>
<evidence type="ECO:0000313" key="1">
    <source>
        <dbReference type="EMBL" id="CEI72554.1"/>
    </source>
</evidence>
<gene>
    <name evidence="1" type="ORF">FRIFI_1014</name>
</gene>
<dbReference type="GO" id="GO:0016740">
    <property type="term" value="F:transferase activity"/>
    <property type="evidence" value="ECO:0007669"/>
    <property type="project" value="TreeGrafter"/>
</dbReference>
<name>A0A2P2BU97_9FIRM</name>
<dbReference type="InterPro" id="IPR036866">
    <property type="entry name" value="RibonucZ/Hydroxyglut_hydro"/>
</dbReference>
<reference evidence="1 2" key="1">
    <citation type="submission" date="2014-09" db="EMBL/GenBank/DDBJ databases">
        <authorList>
            <person name="Hornung B.V."/>
        </authorList>
    </citation>
    <scope>NUCLEOTIDE SEQUENCE [LARGE SCALE GENOMIC DNA]</scope>
    <source>
        <strain evidence="1 2">FRIFI</strain>
    </source>
</reference>
<dbReference type="Proteomes" id="UP000245695">
    <property type="component" value="Chromosome 1"/>
</dbReference>
<proteinExistence type="predicted"/>
<evidence type="ECO:0000313" key="2">
    <source>
        <dbReference type="Proteomes" id="UP000245695"/>
    </source>
</evidence>